<gene>
    <name evidence="5" type="ORF">J2S17_004203</name>
</gene>
<dbReference type="PANTHER" id="PTHR38445:SF9">
    <property type="entry name" value="HTH-TYPE TRANSCRIPTIONAL REPRESSOR YTRA"/>
    <property type="match status" value="1"/>
</dbReference>
<sequence length="138" mass="15630">MFELDVRSRKPIYEQLVDKLKELIITEILKTDEQLPSVRSLAQELTINPNTIQKAYRELENQGYIYSIKGKGSFVSPATHQPNTEKIVKVKKELTKYLSEALFLGVSTAELIDLIKEIEANVGGGMLNDEDESSEKML</sequence>
<feature type="domain" description="HTH gntR-type" evidence="4">
    <location>
        <begin position="10"/>
        <end position="78"/>
    </location>
</feature>
<evidence type="ECO:0000256" key="1">
    <source>
        <dbReference type="ARBA" id="ARBA00023015"/>
    </source>
</evidence>
<accession>A0ABU0AM21</accession>
<dbReference type="Gene3D" id="1.10.10.10">
    <property type="entry name" value="Winged helix-like DNA-binding domain superfamily/Winged helix DNA-binding domain"/>
    <property type="match status" value="1"/>
</dbReference>
<evidence type="ECO:0000313" key="6">
    <source>
        <dbReference type="Proteomes" id="UP001238088"/>
    </source>
</evidence>
<dbReference type="EMBL" id="JAUSUB010000022">
    <property type="protein sequence ID" value="MDQ0272311.1"/>
    <property type="molecule type" value="Genomic_DNA"/>
</dbReference>
<organism evidence="5 6">
    <name type="scientific">Cytobacillus purgationiresistens</name>
    <dbReference type="NCBI Taxonomy" id="863449"/>
    <lineage>
        <taxon>Bacteria</taxon>
        <taxon>Bacillati</taxon>
        <taxon>Bacillota</taxon>
        <taxon>Bacilli</taxon>
        <taxon>Bacillales</taxon>
        <taxon>Bacillaceae</taxon>
        <taxon>Cytobacillus</taxon>
    </lineage>
</organism>
<comment type="caution">
    <text evidence="5">The sequence shown here is derived from an EMBL/GenBank/DDBJ whole genome shotgun (WGS) entry which is preliminary data.</text>
</comment>
<dbReference type="PANTHER" id="PTHR38445">
    <property type="entry name" value="HTH-TYPE TRANSCRIPTIONAL REPRESSOR YTRA"/>
    <property type="match status" value="1"/>
</dbReference>
<dbReference type="CDD" id="cd07377">
    <property type="entry name" value="WHTH_GntR"/>
    <property type="match status" value="1"/>
</dbReference>
<name>A0ABU0AM21_9BACI</name>
<keyword evidence="3" id="KW-0804">Transcription</keyword>
<dbReference type="SMART" id="SM00345">
    <property type="entry name" value="HTH_GNTR"/>
    <property type="match status" value="1"/>
</dbReference>
<protein>
    <submittedName>
        <fullName evidence="5">GntR family transcriptional regulator</fullName>
    </submittedName>
</protein>
<dbReference type="InterPro" id="IPR036388">
    <property type="entry name" value="WH-like_DNA-bd_sf"/>
</dbReference>
<dbReference type="SUPFAM" id="SSF46785">
    <property type="entry name" value="Winged helix' DNA-binding domain"/>
    <property type="match status" value="1"/>
</dbReference>
<dbReference type="RefSeq" id="WP_307477596.1">
    <property type="nucleotide sequence ID" value="NZ_JAUSUB010000022.1"/>
</dbReference>
<reference evidence="5 6" key="1">
    <citation type="submission" date="2023-07" db="EMBL/GenBank/DDBJ databases">
        <title>Genomic Encyclopedia of Type Strains, Phase IV (KMG-IV): sequencing the most valuable type-strain genomes for metagenomic binning, comparative biology and taxonomic classification.</title>
        <authorList>
            <person name="Goeker M."/>
        </authorList>
    </citation>
    <scope>NUCLEOTIDE SEQUENCE [LARGE SCALE GENOMIC DNA]</scope>
    <source>
        <strain evidence="5 6">DSM 23494</strain>
    </source>
</reference>
<dbReference type="InterPro" id="IPR000524">
    <property type="entry name" value="Tscrpt_reg_HTH_GntR"/>
</dbReference>
<keyword evidence="2" id="KW-0238">DNA-binding</keyword>
<keyword evidence="6" id="KW-1185">Reference proteome</keyword>
<evidence type="ECO:0000256" key="2">
    <source>
        <dbReference type="ARBA" id="ARBA00023125"/>
    </source>
</evidence>
<evidence type="ECO:0000259" key="4">
    <source>
        <dbReference type="PROSITE" id="PS50949"/>
    </source>
</evidence>
<keyword evidence="1" id="KW-0805">Transcription regulation</keyword>
<dbReference type="Pfam" id="PF00392">
    <property type="entry name" value="GntR"/>
    <property type="match status" value="1"/>
</dbReference>
<evidence type="ECO:0000256" key="3">
    <source>
        <dbReference type="ARBA" id="ARBA00023163"/>
    </source>
</evidence>
<evidence type="ECO:0000313" key="5">
    <source>
        <dbReference type="EMBL" id="MDQ0272311.1"/>
    </source>
</evidence>
<dbReference type="InterPro" id="IPR036390">
    <property type="entry name" value="WH_DNA-bd_sf"/>
</dbReference>
<proteinExistence type="predicted"/>
<dbReference type="Proteomes" id="UP001238088">
    <property type="component" value="Unassembled WGS sequence"/>
</dbReference>
<dbReference type="PROSITE" id="PS50949">
    <property type="entry name" value="HTH_GNTR"/>
    <property type="match status" value="1"/>
</dbReference>